<evidence type="ECO:0000259" key="11">
    <source>
        <dbReference type="Pfam" id="PF01425"/>
    </source>
</evidence>
<dbReference type="OrthoDB" id="9811471at2"/>
<sequence length="489" mass="51991">MKPTDLTLAGLAASLGRKELSSLEATQACLERIEATDPKIGAFLHVDAEGALAQARASDERRAMGASLGPLDGVPVALKDIFCTKGIPTTCGSKILEGFVPPFDSSHVIRLAQAGAVMVGKLNMDEFAMGSSNETSAYGPCRNPWDLERTPGGSSGGSAAAVAARQVFGTLGTDTGGSIRQPAAFSGVTGIKPTYGRCSRYGVIAFASSLDQVGPFGRTAEDCALLLQAIAGRDPMDSTSLDVPVPDWASGLSSASVKGMRLGVPKEYFVEGVDPEVEAAVRAAMKRLEELGAELVPVELPHTEYGISTYYVVAPAECSSNLARFDGVRYGLSERQEGGLREMYFRTRAGGFGPEVKRRIMIGTWALSSGYYDAYYLRAQKVRTLIKRDFEEAFRKVDAIVTPTTPTAAFRLGERADDPLQMYLADVFTLACNLAGLPGMSLPCGFTSGGLPIGMQLLGKPLDEATLFRVGAAYQAVTDWHERAPQEVA</sequence>
<dbReference type="GO" id="GO:0006412">
    <property type="term" value="P:translation"/>
    <property type="evidence" value="ECO:0007669"/>
    <property type="project" value="UniProtKB-UniRule"/>
</dbReference>
<proteinExistence type="inferred from homology"/>
<gene>
    <name evidence="10" type="primary">gatA</name>
    <name evidence="12" type="ORF">AKJ08_3704</name>
</gene>
<dbReference type="EC" id="6.3.5.7" evidence="3 10"/>
<dbReference type="EMBL" id="CP012332">
    <property type="protein sequence ID" value="AKU93317.1"/>
    <property type="molecule type" value="Genomic_DNA"/>
</dbReference>
<name>A0A0K1PII1_9BACT</name>
<evidence type="ECO:0000256" key="9">
    <source>
        <dbReference type="ARBA" id="ARBA00047407"/>
    </source>
</evidence>
<evidence type="ECO:0000256" key="6">
    <source>
        <dbReference type="ARBA" id="ARBA00022741"/>
    </source>
</evidence>
<feature type="domain" description="Amidase" evidence="11">
    <location>
        <begin position="24"/>
        <end position="467"/>
    </location>
</feature>
<evidence type="ECO:0000313" key="12">
    <source>
        <dbReference type="EMBL" id="AKU93317.1"/>
    </source>
</evidence>
<keyword evidence="6 10" id="KW-0547">Nucleotide-binding</keyword>
<comment type="catalytic activity">
    <reaction evidence="9 10">
        <text>L-glutamyl-tRNA(Gln) + L-glutamine + ATP + H2O = L-glutaminyl-tRNA(Gln) + L-glutamate + ADP + phosphate + H(+)</text>
        <dbReference type="Rhea" id="RHEA:17521"/>
        <dbReference type="Rhea" id="RHEA-COMP:9681"/>
        <dbReference type="Rhea" id="RHEA-COMP:9684"/>
        <dbReference type="ChEBI" id="CHEBI:15377"/>
        <dbReference type="ChEBI" id="CHEBI:15378"/>
        <dbReference type="ChEBI" id="CHEBI:29985"/>
        <dbReference type="ChEBI" id="CHEBI:30616"/>
        <dbReference type="ChEBI" id="CHEBI:43474"/>
        <dbReference type="ChEBI" id="CHEBI:58359"/>
        <dbReference type="ChEBI" id="CHEBI:78520"/>
        <dbReference type="ChEBI" id="CHEBI:78521"/>
        <dbReference type="ChEBI" id="CHEBI:456216"/>
        <dbReference type="EC" id="6.3.5.7"/>
    </reaction>
</comment>
<accession>A0A0K1PII1</accession>
<dbReference type="KEGG" id="vin:AKJ08_3704"/>
<dbReference type="PATRIC" id="fig|1391653.3.peg.3865"/>
<evidence type="ECO:0000256" key="7">
    <source>
        <dbReference type="ARBA" id="ARBA00022840"/>
    </source>
</evidence>
<dbReference type="AlphaFoldDB" id="A0A0K1PII1"/>
<keyword evidence="13" id="KW-1185">Reference proteome</keyword>
<protein>
    <recommendedName>
        <fullName evidence="4 10">Glutamyl-tRNA(Gln) amidotransferase subunit A</fullName>
        <shortName evidence="10">Glu-ADT subunit A</shortName>
        <ecNumber evidence="3 10">6.3.5.7</ecNumber>
    </recommendedName>
</protein>
<dbReference type="STRING" id="1391653.AKJ08_3704"/>
<organism evidence="12 13">
    <name type="scientific">Vulgatibacter incomptus</name>
    <dbReference type="NCBI Taxonomy" id="1391653"/>
    <lineage>
        <taxon>Bacteria</taxon>
        <taxon>Pseudomonadati</taxon>
        <taxon>Myxococcota</taxon>
        <taxon>Myxococcia</taxon>
        <taxon>Myxococcales</taxon>
        <taxon>Cystobacterineae</taxon>
        <taxon>Vulgatibacteraceae</taxon>
        <taxon>Vulgatibacter</taxon>
    </lineage>
</organism>
<dbReference type="Gene3D" id="3.90.1300.10">
    <property type="entry name" value="Amidase signature (AS) domain"/>
    <property type="match status" value="1"/>
</dbReference>
<keyword evidence="12" id="KW-0808">Transferase</keyword>
<evidence type="ECO:0000256" key="10">
    <source>
        <dbReference type="HAMAP-Rule" id="MF_00120"/>
    </source>
</evidence>
<dbReference type="Proteomes" id="UP000055590">
    <property type="component" value="Chromosome"/>
</dbReference>
<keyword evidence="5 10" id="KW-0436">Ligase</keyword>
<evidence type="ECO:0000256" key="4">
    <source>
        <dbReference type="ARBA" id="ARBA00014428"/>
    </source>
</evidence>
<dbReference type="RefSeq" id="WP_050727360.1">
    <property type="nucleotide sequence ID" value="NZ_CP012332.1"/>
</dbReference>
<keyword evidence="8 10" id="KW-0648">Protein biosynthesis</keyword>
<feature type="active site" description="Charge relay system" evidence="10">
    <location>
        <position position="154"/>
    </location>
</feature>
<comment type="similarity">
    <text evidence="1 10">Belongs to the amidase family. GatA subfamily.</text>
</comment>
<dbReference type="SUPFAM" id="SSF75304">
    <property type="entry name" value="Amidase signature (AS) enzymes"/>
    <property type="match status" value="1"/>
</dbReference>
<evidence type="ECO:0000256" key="3">
    <source>
        <dbReference type="ARBA" id="ARBA00012739"/>
    </source>
</evidence>
<dbReference type="GO" id="GO:0005524">
    <property type="term" value="F:ATP binding"/>
    <property type="evidence" value="ECO:0007669"/>
    <property type="project" value="UniProtKB-KW"/>
</dbReference>
<evidence type="ECO:0000256" key="8">
    <source>
        <dbReference type="ARBA" id="ARBA00022917"/>
    </source>
</evidence>
<evidence type="ECO:0000313" key="13">
    <source>
        <dbReference type="Proteomes" id="UP000055590"/>
    </source>
</evidence>
<dbReference type="PIRSF" id="PIRSF001221">
    <property type="entry name" value="Amidase_fungi"/>
    <property type="match status" value="1"/>
</dbReference>
<evidence type="ECO:0000256" key="2">
    <source>
        <dbReference type="ARBA" id="ARBA00011123"/>
    </source>
</evidence>
<evidence type="ECO:0000256" key="5">
    <source>
        <dbReference type="ARBA" id="ARBA00022598"/>
    </source>
</evidence>
<evidence type="ECO:0000256" key="1">
    <source>
        <dbReference type="ARBA" id="ARBA00008069"/>
    </source>
</evidence>
<dbReference type="InterPro" id="IPR036928">
    <property type="entry name" value="AS_sf"/>
</dbReference>
<dbReference type="InterPro" id="IPR000120">
    <property type="entry name" value="Amidase"/>
</dbReference>
<keyword evidence="7 10" id="KW-0067">ATP-binding</keyword>
<dbReference type="InterPro" id="IPR020556">
    <property type="entry name" value="Amidase_CS"/>
</dbReference>
<comment type="function">
    <text evidence="10">Allows the formation of correctly charged Gln-tRNA(Gln) through the transamidation of misacylated Glu-tRNA(Gln) in organisms which lack glutaminyl-tRNA synthetase. The reaction takes place in the presence of glutamine and ATP through an activated gamma-phospho-Glu-tRNA(Gln).</text>
</comment>
<dbReference type="NCBIfam" id="TIGR00132">
    <property type="entry name" value="gatA"/>
    <property type="match status" value="1"/>
</dbReference>
<dbReference type="InterPro" id="IPR004412">
    <property type="entry name" value="GatA"/>
</dbReference>
<dbReference type="PANTHER" id="PTHR11895:SF151">
    <property type="entry name" value="GLUTAMYL-TRNA(GLN) AMIDOTRANSFERASE SUBUNIT A"/>
    <property type="match status" value="1"/>
</dbReference>
<reference evidence="12 13" key="1">
    <citation type="submission" date="2015-08" db="EMBL/GenBank/DDBJ databases">
        <authorList>
            <person name="Babu N.S."/>
            <person name="Beckwith C.J."/>
            <person name="Beseler K.G."/>
            <person name="Brison A."/>
            <person name="Carone J.V."/>
            <person name="Caskin T.P."/>
            <person name="Diamond M."/>
            <person name="Durham M.E."/>
            <person name="Foxe J.M."/>
            <person name="Go M."/>
            <person name="Henderson B.A."/>
            <person name="Jones I.B."/>
            <person name="McGettigan J.A."/>
            <person name="Micheletti S.J."/>
            <person name="Nasrallah M.E."/>
            <person name="Ortiz D."/>
            <person name="Piller C.R."/>
            <person name="Privatt S.R."/>
            <person name="Schneider S.L."/>
            <person name="Sharp S."/>
            <person name="Smith T.C."/>
            <person name="Stanton J.D."/>
            <person name="Ullery H.E."/>
            <person name="Wilson R.J."/>
            <person name="Serrano M.G."/>
            <person name="Buck G."/>
            <person name="Lee V."/>
            <person name="Wang Y."/>
            <person name="Carvalho R."/>
            <person name="Voegtly L."/>
            <person name="Shi R."/>
            <person name="Duckworth R."/>
            <person name="Johnson A."/>
            <person name="Loviza R."/>
            <person name="Walstead R."/>
            <person name="Shah Z."/>
            <person name="Kiflezghi M."/>
            <person name="Wade K."/>
            <person name="Ball S.L."/>
            <person name="Bradley K.W."/>
            <person name="Asai D.J."/>
            <person name="Bowman C.A."/>
            <person name="Russell D.A."/>
            <person name="Pope W.H."/>
            <person name="Jacobs-Sera D."/>
            <person name="Hendrix R.W."/>
            <person name="Hatfull G.F."/>
        </authorList>
    </citation>
    <scope>NUCLEOTIDE SEQUENCE [LARGE SCALE GENOMIC DNA]</scope>
    <source>
        <strain evidence="12 13">DSM 27710</strain>
    </source>
</reference>
<feature type="active site" description="Acyl-ester intermediate" evidence="10">
    <location>
        <position position="178"/>
    </location>
</feature>
<comment type="subunit">
    <text evidence="2 10">Heterotrimer of A, B and C subunits.</text>
</comment>
<dbReference type="GO" id="GO:0016740">
    <property type="term" value="F:transferase activity"/>
    <property type="evidence" value="ECO:0007669"/>
    <property type="project" value="UniProtKB-KW"/>
</dbReference>
<dbReference type="InterPro" id="IPR023631">
    <property type="entry name" value="Amidase_dom"/>
</dbReference>
<dbReference type="HAMAP" id="MF_00120">
    <property type="entry name" value="GatA"/>
    <property type="match status" value="1"/>
</dbReference>
<dbReference type="GO" id="GO:0050567">
    <property type="term" value="F:glutaminyl-tRNA synthase (glutamine-hydrolyzing) activity"/>
    <property type="evidence" value="ECO:0007669"/>
    <property type="project" value="UniProtKB-UniRule"/>
</dbReference>
<feature type="active site" description="Charge relay system" evidence="10">
    <location>
        <position position="79"/>
    </location>
</feature>
<dbReference type="PROSITE" id="PS00571">
    <property type="entry name" value="AMIDASES"/>
    <property type="match status" value="1"/>
</dbReference>
<dbReference type="GO" id="GO:0030956">
    <property type="term" value="C:glutamyl-tRNA(Gln) amidotransferase complex"/>
    <property type="evidence" value="ECO:0007669"/>
    <property type="project" value="InterPro"/>
</dbReference>
<dbReference type="Pfam" id="PF01425">
    <property type="entry name" value="Amidase"/>
    <property type="match status" value="1"/>
</dbReference>
<dbReference type="PANTHER" id="PTHR11895">
    <property type="entry name" value="TRANSAMIDASE"/>
    <property type="match status" value="1"/>
</dbReference>